<accession>A0A919H1N7</accession>
<evidence type="ECO:0000313" key="4">
    <source>
        <dbReference type="Proteomes" id="UP000600026"/>
    </source>
</evidence>
<dbReference type="Proteomes" id="UP000600026">
    <property type="component" value="Unassembled WGS sequence"/>
</dbReference>
<feature type="chain" id="PRO_5037064806" description="Secreted protein" evidence="2">
    <location>
        <begin position="31"/>
        <end position="71"/>
    </location>
</feature>
<keyword evidence="4" id="KW-1185">Reference proteome</keyword>
<feature type="signal peptide" evidence="2">
    <location>
        <begin position="1"/>
        <end position="30"/>
    </location>
</feature>
<comment type="caution">
    <text evidence="3">The sequence shown here is derived from an EMBL/GenBank/DDBJ whole genome shotgun (WGS) entry which is preliminary data.</text>
</comment>
<proteinExistence type="predicted"/>
<evidence type="ECO:0000256" key="1">
    <source>
        <dbReference type="SAM" id="MobiDB-lite"/>
    </source>
</evidence>
<sequence>MTVFAIRAARTVAVAFLAIGALNLPHSATADTVTESQHTVVAGSADLPGHVDLDSTGNRGNKDREDVTWGH</sequence>
<dbReference type="EMBL" id="BNEE01000006">
    <property type="protein sequence ID" value="GHI86606.1"/>
    <property type="molecule type" value="Genomic_DNA"/>
</dbReference>
<keyword evidence="2" id="KW-0732">Signal</keyword>
<evidence type="ECO:0008006" key="5">
    <source>
        <dbReference type="Google" id="ProtNLM"/>
    </source>
</evidence>
<dbReference type="AlphaFoldDB" id="A0A919H1N7"/>
<dbReference type="RefSeq" id="WP_031149094.1">
    <property type="nucleotide sequence ID" value="NZ_BNEE01000006.1"/>
</dbReference>
<feature type="region of interest" description="Disordered" evidence="1">
    <location>
        <begin position="42"/>
        <end position="71"/>
    </location>
</feature>
<organism evidence="3 4">
    <name type="scientific">Streptomyces xanthophaeus</name>
    <dbReference type="NCBI Taxonomy" id="67385"/>
    <lineage>
        <taxon>Bacteria</taxon>
        <taxon>Bacillati</taxon>
        <taxon>Actinomycetota</taxon>
        <taxon>Actinomycetes</taxon>
        <taxon>Kitasatosporales</taxon>
        <taxon>Streptomycetaceae</taxon>
        <taxon>Streptomyces</taxon>
    </lineage>
</organism>
<evidence type="ECO:0000313" key="3">
    <source>
        <dbReference type="EMBL" id="GHI86606.1"/>
    </source>
</evidence>
<protein>
    <recommendedName>
        <fullName evidence="5">Secreted protein</fullName>
    </recommendedName>
</protein>
<evidence type="ECO:0000256" key="2">
    <source>
        <dbReference type="SAM" id="SignalP"/>
    </source>
</evidence>
<name>A0A919H1N7_9ACTN</name>
<feature type="compositionally biased region" description="Basic and acidic residues" evidence="1">
    <location>
        <begin position="60"/>
        <end position="71"/>
    </location>
</feature>
<reference evidence="3" key="1">
    <citation type="submission" date="2020-09" db="EMBL/GenBank/DDBJ databases">
        <title>Whole genome shotgun sequence of Streptomyces xanthophaeus NBRC 12829.</title>
        <authorList>
            <person name="Komaki H."/>
            <person name="Tamura T."/>
        </authorList>
    </citation>
    <scope>NUCLEOTIDE SEQUENCE</scope>
    <source>
        <strain evidence="3">NBRC 12829</strain>
    </source>
</reference>
<gene>
    <name evidence="3" type="ORF">Sxan_39700</name>
</gene>